<dbReference type="PANTHER" id="PTHR47506:SF6">
    <property type="entry name" value="HTH-TYPE TRANSCRIPTIONAL REPRESSOR NEMR"/>
    <property type="match status" value="1"/>
</dbReference>
<dbReference type="Gene3D" id="1.10.357.10">
    <property type="entry name" value="Tetracycline Repressor, domain 2"/>
    <property type="match status" value="1"/>
</dbReference>
<dbReference type="PROSITE" id="PS50977">
    <property type="entry name" value="HTH_TETR_2"/>
    <property type="match status" value="1"/>
</dbReference>
<evidence type="ECO:0000259" key="5">
    <source>
        <dbReference type="PROSITE" id="PS50977"/>
    </source>
</evidence>
<feature type="domain" description="HTH tetR-type" evidence="5">
    <location>
        <begin position="7"/>
        <end position="67"/>
    </location>
</feature>
<accession>A0AAP4E7S8</accession>
<name>A0AAP4E7S8_PAEPO</name>
<dbReference type="InterPro" id="IPR023772">
    <property type="entry name" value="DNA-bd_HTH_TetR-type_CS"/>
</dbReference>
<reference evidence="6" key="1">
    <citation type="submission" date="2023-04" db="EMBL/GenBank/DDBJ databases">
        <title>Uncovering the Secrets of Slow-Growing Bacteria in Tropical Savanna Soil through Cultivation and Genomic Analysis.</title>
        <authorList>
            <person name="Goncalves O.S."/>
            <person name="Santana M.F."/>
        </authorList>
    </citation>
    <scope>NUCLEOTIDE SEQUENCE</scope>
    <source>
        <strain evidence="6">ANTI</strain>
    </source>
</reference>
<evidence type="ECO:0000256" key="2">
    <source>
        <dbReference type="ARBA" id="ARBA00023125"/>
    </source>
</evidence>
<organism evidence="6 7">
    <name type="scientific">Paenibacillus polymyxa</name>
    <name type="common">Bacillus polymyxa</name>
    <dbReference type="NCBI Taxonomy" id="1406"/>
    <lineage>
        <taxon>Bacteria</taxon>
        <taxon>Bacillati</taxon>
        <taxon>Bacillota</taxon>
        <taxon>Bacilli</taxon>
        <taxon>Bacillales</taxon>
        <taxon>Paenibacillaceae</taxon>
        <taxon>Paenibacillus</taxon>
    </lineage>
</organism>
<dbReference type="PRINTS" id="PR00455">
    <property type="entry name" value="HTHTETR"/>
</dbReference>
<dbReference type="PANTHER" id="PTHR47506">
    <property type="entry name" value="TRANSCRIPTIONAL REGULATORY PROTEIN"/>
    <property type="match status" value="1"/>
</dbReference>
<keyword evidence="1" id="KW-0805">Transcription regulation</keyword>
<proteinExistence type="predicted"/>
<dbReference type="EMBL" id="JARVWT010000001">
    <property type="protein sequence ID" value="MDH2329267.1"/>
    <property type="molecule type" value="Genomic_DNA"/>
</dbReference>
<dbReference type="RefSeq" id="WP_226887689.1">
    <property type="nucleotide sequence ID" value="NZ_CP011420.1"/>
</dbReference>
<evidence type="ECO:0000313" key="6">
    <source>
        <dbReference type="EMBL" id="MDH2329267.1"/>
    </source>
</evidence>
<dbReference type="Proteomes" id="UP001229409">
    <property type="component" value="Unassembled WGS sequence"/>
</dbReference>
<dbReference type="SUPFAM" id="SSF46689">
    <property type="entry name" value="Homeodomain-like"/>
    <property type="match status" value="1"/>
</dbReference>
<feature type="DNA-binding region" description="H-T-H motif" evidence="4">
    <location>
        <begin position="30"/>
        <end position="49"/>
    </location>
</feature>
<dbReference type="InterPro" id="IPR001647">
    <property type="entry name" value="HTH_TetR"/>
</dbReference>
<dbReference type="AlphaFoldDB" id="A0AAP4E7S8"/>
<comment type="caution">
    <text evidence="6">The sequence shown here is derived from an EMBL/GenBank/DDBJ whole genome shotgun (WGS) entry which is preliminary data.</text>
</comment>
<dbReference type="PROSITE" id="PS01081">
    <property type="entry name" value="HTH_TETR_1"/>
    <property type="match status" value="1"/>
</dbReference>
<protein>
    <submittedName>
        <fullName evidence="6">TetR/AcrR family transcriptional regulator</fullName>
    </submittedName>
</protein>
<keyword evidence="2 4" id="KW-0238">DNA-binding</keyword>
<gene>
    <name evidence="6" type="ORF">QDS18_00175</name>
</gene>
<dbReference type="InterPro" id="IPR036271">
    <property type="entry name" value="Tet_transcr_reg_TetR-rel_C_sf"/>
</dbReference>
<dbReference type="Pfam" id="PF00440">
    <property type="entry name" value="TetR_N"/>
    <property type="match status" value="1"/>
</dbReference>
<evidence type="ECO:0000256" key="3">
    <source>
        <dbReference type="ARBA" id="ARBA00023163"/>
    </source>
</evidence>
<dbReference type="InterPro" id="IPR011075">
    <property type="entry name" value="TetR_C"/>
</dbReference>
<sequence length="193" mass="22127">MMKKNKITNRDVVLRIATSLFLTQGYHATSMDEIVAVSNVSKTNIYYYFKSKEELLSAILDQLIQTYNEMIYEVVSRKDQSVQERFEILLQLLTEQETDCLGGCPFITLYTQMPQDSALFRNKISQFFQSQITTVEILLNEGRERLEIQAELPARSTAQFIVSAIEGALFLQHASQDPSILENLKFTLALLLK</sequence>
<dbReference type="SUPFAM" id="SSF48498">
    <property type="entry name" value="Tetracyclin repressor-like, C-terminal domain"/>
    <property type="match status" value="1"/>
</dbReference>
<dbReference type="GO" id="GO:0003677">
    <property type="term" value="F:DNA binding"/>
    <property type="evidence" value="ECO:0007669"/>
    <property type="project" value="UniProtKB-UniRule"/>
</dbReference>
<evidence type="ECO:0000313" key="7">
    <source>
        <dbReference type="Proteomes" id="UP001229409"/>
    </source>
</evidence>
<keyword evidence="3" id="KW-0804">Transcription</keyword>
<dbReference type="InterPro" id="IPR009057">
    <property type="entry name" value="Homeodomain-like_sf"/>
</dbReference>
<evidence type="ECO:0000256" key="4">
    <source>
        <dbReference type="PROSITE-ProRule" id="PRU00335"/>
    </source>
</evidence>
<dbReference type="Pfam" id="PF16925">
    <property type="entry name" value="TetR_C_13"/>
    <property type="match status" value="1"/>
</dbReference>
<evidence type="ECO:0000256" key="1">
    <source>
        <dbReference type="ARBA" id="ARBA00023015"/>
    </source>
</evidence>